<dbReference type="GO" id="GO:0015293">
    <property type="term" value="F:symporter activity"/>
    <property type="evidence" value="ECO:0007669"/>
    <property type="project" value="TreeGrafter"/>
</dbReference>
<organism evidence="14 15">
    <name type="scientific">Larinioides sclopetarius</name>
    <dbReference type="NCBI Taxonomy" id="280406"/>
    <lineage>
        <taxon>Eukaryota</taxon>
        <taxon>Metazoa</taxon>
        <taxon>Ecdysozoa</taxon>
        <taxon>Arthropoda</taxon>
        <taxon>Chelicerata</taxon>
        <taxon>Arachnida</taxon>
        <taxon>Araneae</taxon>
        <taxon>Araneomorphae</taxon>
        <taxon>Entelegynae</taxon>
        <taxon>Araneoidea</taxon>
        <taxon>Araneidae</taxon>
        <taxon>Larinioides</taxon>
    </lineage>
</organism>
<evidence type="ECO:0000256" key="8">
    <source>
        <dbReference type="ARBA" id="ARBA00023065"/>
    </source>
</evidence>
<evidence type="ECO:0000313" key="14">
    <source>
        <dbReference type="EMBL" id="CAL1269237.1"/>
    </source>
</evidence>
<proteinExistence type="inferred from homology"/>
<feature type="transmembrane region" description="Helical" evidence="13">
    <location>
        <begin position="52"/>
        <end position="72"/>
    </location>
</feature>
<evidence type="ECO:0000313" key="15">
    <source>
        <dbReference type="Proteomes" id="UP001497382"/>
    </source>
</evidence>
<keyword evidence="6 13" id="KW-1133">Transmembrane helix</keyword>
<accession>A0AAV1ZC13</accession>
<evidence type="ECO:0000256" key="4">
    <source>
        <dbReference type="ARBA" id="ARBA00022475"/>
    </source>
</evidence>
<evidence type="ECO:0000256" key="10">
    <source>
        <dbReference type="ARBA" id="ARBA00023201"/>
    </source>
</evidence>
<evidence type="ECO:0000256" key="9">
    <source>
        <dbReference type="ARBA" id="ARBA00023136"/>
    </source>
</evidence>
<evidence type="ECO:0008006" key="16">
    <source>
        <dbReference type="Google" id="ProtNLM"/>
    </source>
</evidence>
<feature type="transmembrane region" description="Helical" evidence="13">
    <location>
        <begin position="276"/>
        <end position="303"/>
    </location>
</feature>
<dbReference type="GO" id="GO:0006814">
    <property type="term" value="P:sodium ion transport"/>
    <property type="evidence" value="ECO:0007669"/>
    <property type="project" value="UniProtKB-KW"/>
</dbReference>
<dbReference type="Proteomes" id="UP001497382">
    <property type="component" value="Unassembled WGS sequence"/>
</dbReference>
<feature type="transmembrane region" description="Helical" evidence="13">
    <location>
        <begin position="192"/>
        <end position="216"/>
    </location>
</feature>
<dbReference type="EMBL" id="CAXIEN010000039">
    <property type="protein sequence ID" value="CAL1269237.1"/>
    <property type="molecule type" value="Genomic_DNA"/>
</dbReference>
<dbReference type="PROSITE" id="PS50283">
    <property type="entry name" value="NA_SOLUT_SYMP_3"/>
    <property type="match status" value="1"/>
</dbReference>
<keyword evidence="4" id="KW-1003">Cell membrane</keyword>
<reference evidence="14 15" key="1">
    <citation type="submission" date="2024-04" db="EMBL/GenBank/DDBJ databases">
        <authorList>
            <person name="Rising A."/>
            <person name="Reimegard J."/>
            <person name="Sonavane S."/>
            <person name="Akerstrom W."/>
            <person name="Nylinder S."/>
            <person name="Hedman E."/>
            <person name="Kallberg Y."/>
        </authorList>
    </citation>
    <scope>NUCLEOTIDE SEQUENCE [LARGE SCALE GENOMIC DNA]</scope>
</reference>
<keyword evidence="8" id="KW-0406">Ion transport</keyword>
<keyword evidence="5 13" id="KW-0812">Transmembrane</keyword>
<feature type="transmembrane region" description="Helical" evidence="13">
    <location>
        <begin position="158"/>
        <end position="180"/>
    </location>
</feature>
<comment type="subcellular location">
    <subcellularLocation>
        <location evidence="1">Cell membrane</location>
        <topology evidence="1">Multi-pass membrane protein</topology>
    </subcellularLocation>
</comment>
<keyword evidence="10" id="KW-0739">Sodium transport</keyword>
<comment type="caution">
    <text evidence="14">The sequence shown here is derived from an EMBL/GenBank/DDBJ whole genome shotgun (WGS) entry which is preliminary data.</text>
</comment>
<dbReference type="PANTHER" id="PTHR42985:SF40">
    <property type="entry name" value="LD47995P-RELATED"/>
    <property type="match status" value="1"/>
</dbReference>
<feature type="transmembrane region" description="Helical" evidence="13">
    <location>
        <begin position="12"/>
        <end position="31"/>
    </location>
</feature>
<dbReference type="InterPro" id="IPR051163">
    <property type="entry name" value="Sodium:Solute_Symporter_SSF"/>
</dbReference>
<feature type="transmembrane region" description="Helical" evidence="13">
    <location>
        <begin position="438"/>
        <end position="457"/>
    </location>
</feature>
<dbReference type="InterPro" id="IPR001734">
    <property type="entry name" value="Na/solute_symporter"/>
</dbReference>
<feature type="transmembrane region" description="Helical" evidence="13">
    <location>
        <begin position="412"/>
        <end position="431"/>
    </location>
</feature>
<evidence type="ECO:0000256" key="6">
    <source>
        <dbReference type="ARBA" id="ARBA00022989"/>
    </source>
</evidence>
<evidence type="ECO:0000256" key="11">
    <source>
        <dbReference type="RuleBase" id="RU362091"/>
    </source>
</evidence>
<evidence type="ECO:0000256" key="13">
    <source>
        <dbReference type="SAM" id="Phobius"/>
    </source>
</evidence>
<keyword evidence="7" id="KW-0915">Sodium</keyword>
<evidence type="ECO:0000256" key="5">
    <source>
        <dbReference type="ARBA" id="ARBA00022692"/>
    </source>
</evidence>
<dbReference type="NCBIfam" id="TIGR00813">
    <property type="entry name" value="sss"/>
    <property type="match status" value="1"/>
</dbReference>
<comment type="similarity">
    <text evidence="2 11">Belongs to the sodium:solute symporter (SSF) (TC 2.A.21) family.</text>
</comment>
<keyword evidence="15" id="KW-1185">Reference proteome</keyword>
<feature type="transmembrane region" description="Helical" evidence="13">
    <location>
        <begin position="337"/>
        <end position="364"/>
    </location>
</feature>
<dbReference type="PANTHER" id="PTHR42985">
    <property type="entry name" value="SODIUM-COUPLED MONOCARBOXYLATE TRANSPORTER"/>
    <property type="match status" value="1"/>
</dbReference>
<protein>
    <recommendedName>
        <fullName evidence="16">Sodium-dependent multivitamin transporter</fullName>
    </recommendedName>
</protein>
<sequence length="593" mass="65201">MMGSEKFMLTAADYIIVTAMLLVSAGIGIFFQFKNKKKTNEEYLLAGKDMSILPVAFSLMATFMSATTLMGIPAEMYLYGTNMTFMNLGFVIGPIITSYVFLPIYFANDISTAYEYLEKRFGKLTRKITSAMFAIQILFFTSATLYAPALALSAVTSLSMWMSVISVGLVCTFYCTLGGMKAVLWADVFQTILMFVCLFAVIVQGCLLLGGIGNVFEIADEGGRIFFPKFSFDLGTQYTIVNIFAQGMIITMSSYGGGQCQVQRLMTLRNLKRSRIATFISIPMIVSFQLLCCLCGLVLYAYFRYCDPMTSAEKPIQSADQLIPYFISTTLDHLPGIPGLCICGIFSASLSTVSSSINSLASVATEDFIKPIFPKLNLTSFHTKIMSLVFGIICIALSFIIASLGHLVKMSVILYGNLAGPNLAVFLLAACTTTANEGGVILGILTSIVLASCLSFIPENKTDPFLPLSDECTYFESSREKTNITSEFSNLQNYIYSNVTATPLNTTRTVDENTFHISYMWVSTIAMIACLVVGYVGSLIISICSGKSQDVLEIYLSPIRNQFAKKNLENKNSDKNTKKEVEVTHNSKVETRF</sequence>
<dbReference type="AlphaFoldDB" id="A0AAV1ZC13"/>
<feature type="region of interest" description="Disordered" evidence="12">
    <location>
        <begin position="568"/>
        <end position="593"/>
    </location>
</feature>
<dbReference type="InterPro" id="IPR038377">
    <property type="entry name" value="Na/Glc_symporter_sf"/>
</dbReference>
<gene>
    <name evidence="14" type="ORF">LARSCL_LOCUS4632</name>
</gene>
<dbReference type="GO" id="GO:0005886">
    <property type="term" value="C:plasma membrane"/>
    <property type="evidence" value="ECO:0007669"/>
    <property type="project" value="UniProtKB-SubCell"/>
</dbReference>
<dbReference type="Pfam" id="PF00474">
    <property type="entry name" value="SSF"/>
    <property type="match status" value="1"/>
</dbReference>
<keyword evidence="9 13" id="KW-0472">Membrane</keyword>
<keyword evidence="3" id="KW-0813">Transport</keyword>
<evidence type="ECO:0000256" key="7">
    <source>
        <dbReference type="ARBA" id="ARBA00023053"/>
    </source>
</evidence>
<feature type="transmembrane region" description="Helical" evidence="13">
    <location>
        <begin position="84"/>
        <end position="107"/>
    </location>
</feature>
<evidence type="ECO:0000256" key="1">
    <source>
        <dbReference type="ARBA" id="ARBA00004651"/>
    </source>
</evidence>
<feature type="transmembrane region" description="Helical" evidence="13">
    <location>
        <begin position="128"/>
        <end position="152"/>
    </location>
</feature>
<evidence type="ECO:0000256" key="12">
    <source>
        <dbReference type="SAM" id="MobiDB-lite"/>
    </source>
</evidence>
<feature type="transmembrane region" description="Helical" evidence="13">
    <location>
        <begin position="385"/>
        <end position="406"/>
    </location>
</feature>
<dbReference type="Gene3D" id="1.20.1730.10">
    <property type="entry name" value="Sodium/glucose cotransporter"/>
    <property type="match status" value="1"/>
</dbReference>
<evidence type="ECO:0000256" key="3">
    <source>
        <dbReference type="ARBA" id="ARBA00022448"/>
    </source>
</evidence>
<feature type="transmembrane region" description="Helical" evidence="13">
    <location>
        <begin position="236"/>
        <end position="255"/>
    </location>
</feature>
<evidence type="ECO:0000256" key="2">
    <source>
        <dbReference type="ARBA" id="ARBA00006434"/>
    </source>
</evidence>
<feature type="transmembrane region" description="Helical" evidence="13">
    <location>
        <begin position="519"/>
        <end position="541"/>
    </location>
</feature>
<name>A0AAV1ZC13_9ARAC</name>